<protein>
    <submittedName>
        <fullName evidence="2">Uncharacterized protein</fullName>
    </submittedName>
</protein>
<dbReference type="EMBL" id="KI911153">
    <property type="protein sequence ID" value="ETS00251.1"/>
    <property type="molecule type" value="Genomic_DNA"/>
</dbReference>
<evidence type="ECO:0000313" key="3">
    <source>
        <dbReference type="Proteomes" id="UP000024376"/>
    </source>
</evidence>
<dbReference type="OrthoDB" id="5413827at2759"/>
<organism evidence="2 3">
    <name type="scientific">Hypocrea jecorina (strain ATCC 56765 / BCRC 32924 / NRRL 11460 / Rut C-30)</name>
    <name type="common">Trichoderma reesei</name>
    <dbReference type="NCBI Taxonomy" id="1344414"/>
    <lineage>
        <taxon>Eukaryota</taxon>
        <taxon>Fungi</taxon>
        <taxon>Dikarya</taxon>
        <taxon>Ascomycota</taxon>
        <taxon>Pezizomycotina</taxon>
        <taxon>Sordariomycetes</taxon>
        <taxon>Hypocreomycetidae</taxon>
        <taxon>Hypocreales</taxon>
        <taxon>Hypocreaceae</taxon>
        <taxon>Trichoderma</taxon>
    </lineage>
</organism>
<dbReference type="PANTHER" id="PTHR42085:SF1">
    <property type="entry name" value="F-BOX DOMAIN-CONTAINING PROTEIN"/>
    <property type="match status" value="1"/>
</dbReference>
<feature type="compositionally biased region" description="Basic and acidic residues" evidence="1">
    <location>
        <begin position="280"/>
        <end position="294"/>
    </location>
</feature>
<dbReference type="Proteomes" id="UP000024376">
    <property type="component" value="Unassembled WGS sequence"/>
</dbReference>
<dbReference type="HOGENOM" id="CLU_645659_0_0_1"/>
<evidence type="ECO:0000313" key="2">
    <source>
        <dbReference type="EMBL" id="ETS00251.1"/>
    </source>
</evidence>
<dbReference type="AlphaFoldDB" id="A0A024S6X7"/>
<feature type="region of interest" description="Disordered" evidence="1">
    <location>
        <begin position="280"/>
        <end position="301"/>
    </location>
</feature>
<dbReference type="PANTHER" id="PTHR42085">
    <property type="entry name" value="F-BOX DOMAIN-CONTAINING PROTEIN"/>
    <property type="match status" value="1"/>
</dbReference>
<dbReference type="InterPro" id="IPR038883">
    <property type="entry name" value="AN11006-like"/>
</dbReference>
<proteinExistence type="predicted"/>
<accession>A0A024S6X7</accession>
<sequence length="425" mass="48785">MAPYQSKPSKDGNALFAKLPPEVRCKIWSLLVVKPNGSVFPVLIPTYAATERFVCMDWTKSVPNVTLQLDAITQTCKLFYADQEAHLLFYKLNKFQFPGSRECLTYVASITPSRRQAIRNITISSSPVAYDTRDVKARKPSERLLAIASLCPGLQVFKNDNLFFQADSMTQWAVMLARFLEAFVSQLPQLKEVSFRGGKGDRALVFGSMAESAEFYWETLDQFAYSWKRQSVSFSIPGEEALTRVWKLLRDRKPAVGLPLPRSRLRAAIASTPILTLGENRRKLKESGTEDTHGDNPVPSAPDRIFSGGSWIRGFRMPGDQRFPRLYIGNKWYGWHQVFHSDKISEPQAERFLDMALELFASKHPPWVHAKRASKGRRHGDWRAESKMINAIWEMKRLSRKAKLGALKKLYKKSRWRRGRNYYHM</sequence>
<evidence type="ECO:0000256" key="1">
    <source>
        <dbReference type="SAM" id="MobiDB-lite"/>
    </source>
</evidence>
<dbReference type="KEGG" id="trr:M419DRAFT_83987"/>
<name>A0A024S6X7_HYPJR</name>
<reference evidence="3" key="1">
    <citation type="journal article" date="2013" name="Ind. Biotechnol.">
        <title>Comparative genomics analysis of Trichoderma reesei strains.</title>
        <authorList>
            <person name="Koike H."/>
            <person name="Aerts A."/>
            <person name="LaButti K."/>
            <person name="Grigoriev I.V."/>
            <person name="Baker S.E."/>
        </authorList>
    </citation>
    <scope>NUCLEOTIDE SEQUENCE [LARGE SCALE GENOMIC DNA]</scope>
    <source>
        <strain evidence="3">ATCC 56765 / BCRC 32924 / NRRL 11460 / Rut C-30</strain>
    </source>
</reference>
<gene>
    <name evidence="2" type="ORF">M419DRAFT_83987</name>
</gene>